<dbReference type="Gene3D" id="3.40.50.150">
    <property type="entry name" value="Vaccinia Virus protein VP39"/>
    <property type="match status" value="1"/>
</dbReference>
<dbReference type="PRINTS" id="PR00507">
    <property type="entry name" value="N12N6MTFRASE"/>
</dbReference>
<dbReference type="GO" id="GO:0008170">
    <property type="term" value="F:N-methyltransferase activity"/>
    <property type="evidence" value="ECO:0007669"/>
    <property type="project" value="InterPro"/>
</dbReference>
<name>A0A1Y2UC57_LIMRT</name>
<dbReference type="InterPro" id="IPR002052">
    <property type="entry name" value="DNA_methylase_N6_adenine_CS"/>
</dbReference>
<dbReference type="InterPro" id="IPR029464">
    <property type="entry name" value="HSDR_N"/>
</dbReference>
<organism evidence="13 14">
    <name type="scientific">Limosilactobacillus reuteri</name>
    <name type="common">Lactobacillus reuteri</name>
    <dbReference type="NCBI Taxonomy" id="1598"/>
    <lineage>
        <taxon>Bacteria</taxon>
        <taxon>Bacillati</taxon>
        <taxon>Bacillota</taxon>
        <taxon>Bacilli</taxon>
        <taxon>Lactobacillales</taxon>
        <taxon>Lactobacillaceae</taxon>
        <taxon>Limosilactobacillus</taxon>
    </lineage>
</organism>
<dbReference type="SUPFAM" id="SSF53335">
    <property type="entry name" value="S-adenosyl-L-methionine-dependent methyltransferases"/>
    <property type="match status" value="1"/>
</dbReference>
<dbReference type="Gene3D" id="1.10.287.1120">
    <property type="entry name" value="Bipartite methylase S protein"/>
    <property type="match status" value="1"/>
</dbReference>
<dbReference type="GO" id="GO:0003677">
    <property type="term" value="F:DNA binding"/>
    <property type="evidence" value="ECO:0007669"/>
    <property type="project" value="UniProtKB-KW"/>
</dbReference>
<protein>
    <recommendedName>
        <fullName evidence="2">site-specific DNA-methyltransferase (adenine-specific)</fullName>
        <ecNumber evidence="2">2.1.1.72</ecNumber>
    </recommendedName>
</protein>
<evidence type="ECO:0000259" key="10">
    <source>
        <dbReference type="Pfam" id="PF01420"/>
    </source>
</evidence>
<dbReference type="GO" id="GO:0009307">
    <property type="term" value="P:DNA restriction-modification system"/>
    <property type="evidence" value="ECO:0007669"/>
    <property type="project" value="UniProtKB-KW"/>
</dbReference>
<proteinExistence type="inferred from homology"/>
<dbReference type="InterPro" id="IPR044946">
    <property type="entry name" value="Restrct_endonuc_typeI_TRD_sf"/>
</dbReference>
<dbReference type="PANTHER" id="PTHR33841">
    <property type="entry name" value="DNA METHYLTRANSFERASE YEEA-RELATED"/>
    <property type="match status" value="1"/>
</dbReference>
<dbReference type="CDD" id="cd17256">
    <property type="entry name" value="RMtype1_S_EcoJA65PI-TRD1-CR1_like"/>
    <property type="match status" value="1"/>
</dbReference>
<dbReference type="AlphaFoldDB" id="A0A1Y2UC57"/>
<comment type="caution">
    <text evidence="13">The sequence shown here is derived from an EMBL/GenBank/DDBJ whole genome shotgun (WGS) entry which is preliminary data.</text>
</comment>
<feature type="domain" description="Type I restriction modification DNA specificity" evidence="10">
    <location>
        <begin position="1076"/>
        <end position="1227"/>
    </location>
</feature>
<feature type="signal peptide" evidence="9">
    <location>
        <begin position="1"/>
        <end position="17"/>
    </location>
</feature>
<keyword evidence="4" id="KW-0808">Transferase</keyword>
<evidence type="ECO:0000313" key="13">
    <source>
        <dbReference type="EMBL" id="OTA80653.1"/>
    </source>
</evidence>
<feature type="domain" description="DNA methylase adenine-specific" evidence="11">
    <location>
        <begin position="391"/>
        <end position="760"/>
    </location>
</feature>
<dbReference type="CDD" id="cd17291">
    <property type="entry name" value="RMtype1_S_MgeORF438P-TRD-CR_like"/>
    <property type="match status" value="1"/>
</dbReference>
<keyword evidence="5" id="KW-0680">Restriction system</keyword>
<feature type="domain" description="Type I restriction modification DNA specificity" evidence="10">
    <location>
        <begin position="893"/>
        <end position="1015"/>
    </location>
</feature>
<evidence type="ECO:0000259" key="12">
    <source>
        <dbReference type="Pfam" id="PF13588"/>
    </source>
</evidence>
<evidence type="ECO:0000256" key="3">
    <source>
        <dbReference type="ARBA" id="ARBA00022603"/>
    </source>
</evidence>
<dbReference type="PANTHER" id="PTHR33841:SF1">
    <property type="entry name" value="DNA METHYLTRANSFERASE A"/>
    <property type="match status" value="1"/>
</dbReference>
<keyword evidence="9" id="KW-0732">Signal</keyword>
<evidence type="ECO:0000256" key="9">
    <source>
        <dbReference type="SAM" id="SignalP"/>
    </source>
</evidence>
<evidence type="ECO:0000259" key="11">
    <source>
        <dbReference type="Pfam" id="PF02384"/>
    </source>
</evidence>
<gene>
    <name evidence="13" type="ORF">BHL82_10420</name>
</gene>
<dbReference type="GO" id="GO:0009007">
    <property type="term" value="F:site-specific DNA-methyltransferase (adenine-specific) activity"/>
    <property type="evidence" value="ECO:0007669"/>
    <property type="project" value="UniProtKB-EC"/>
</dbReference>
<evidence type="ECO:0000313" key="14">
    <source>
        <dbReference type="Proteomes" id="UP000194286"/>
    </source>
</evidence>
<sequence length="1247" mass="142545">MFLYFCLWLFKSLSQMAFYFSNLILQTAYKNDIQYQGKVVNTVTVDFNKVKSGEIDWGQVHSIGRKTSSILSKNEFFVQLYWFIYLIQSGYPSQNISIEEKVQLGRKTGYIDLVVFDRSNKPFLVLDAKTPGDEYDNNRKLLSKSEGQIASYFAYSNNLKFVGVITAQFSSKFITPTSFIVSTDQWKAVGSVEEYHNNNSSVSLDNAFLISPQVTPYSSKNILLKPQDLIDLTESSSSKMFHDFLTILRKHGISDKTNAFNKVLNLFIAKIVDEFNTPDNEYLKFQVYSDESLEDLNSRIESLYAQGLRNFIKISIDTDMDLSKIKELIQSSDMENAKELWHSVEHLQSKTNSNFQFKDVYDDQTYQDNLRILKELVNLIAPYKLKYAKKQQFLGDFFENILSSGFKQEAGQFFTPIPLATFMVSSLPLRQKLKSILQDTSSYNSSRQLLPRMIDFACGSGHFLTEYMNQMQLIIKNTNRSALSQLNKRHFEQFINDPFEWSKDYVYGLDIDYRLVKTSKVSSFLNGDGDAIIRRANGLDSFTSKNFAGILHLDTYSKSNQQFDVLIANPPYHVDEFKSELPHLKQDFSLGKYVTDSSSEIEAFFIERASQLLKPSGYMAIVLPSAILNTENKIYVAARKLLLKKFKVVGIMKNPNKATFSATKVETVTIFAQRRNDNEIELLENKLLKILNSGNIQDVALNHQENYLTKYLHDVFGPDFSLADYNDLLNGNYKGENINAKDYSKQVKKSNMSKNDYILQKELQRLLLYCISDNQSVIIQTPSNSMTDSLELLGYKFSGRRGHEGIHPRIKHYSIEDLTLLYGNKGTYLNQVIRAAFEGKAESIQPEESTKPYYRIKNLQELIDFNVKNNDYKVMISRALTGRINDFGSKDTIFLSDEADLENGTSISSTEIQPGRFPVIAGGREPAYYCDQFNREGDVITISQSGAYAGYISYHHGPIFASDCFTIKAKQNSHYTTKDLYYLLKSKQEQIYAFATGSIQKHVYSKNMERFRIPDYKKEPQKVLNTISSLKEKMNLQLKASDTINELQVELNQLSDQLIDKENKTFSLSSLENENILYIKGGKRIPKDRDYAPFRTNHIYPGVANFTNNTIDLVHSKTIDDPTFETIKRYQLHPNDVFISAAGTIGKVGMLPKIDKDITVSLTENAHKIVVTDDHKVKPKYLMYILSSNRIQDAINKTVTKTGTPKLSISSLGSIRIPLPSVDIQNDFINKCDTLKHEIDSQLKLLN</sequence>
<dbReference type="Pfam" id="PF02384">
    <property type="entry name" value="N6_Mtase"/>
    <property type="match status" value="1"/>
</dbReference>
<evidence type="ECO:0000256" key="2">
    <source>
        <dbReference type="ARBA" id="ARBA00011900"/>
    </source>
</evidence>
<reference evidence="13 14" key="1">
    <citation type="submission" date="2016-09" db="EMBL/GenBank/DDBJ databases">
        <title>Lactobacillus reuteri KLR3005, genome sequencing and assembly.</title>
        <authorList>
            <person name="Lee J.-Y."/>
            <person name="Kim E.B."/>
            <person name="Choi Y.-J."/>
        </authorList>
    </citation>
    <scope>NUCLEOTIDE SEQUENCE [LARGE SCALE GENOMIC DNA]</scope>
    <source>
        <strain evidence="13 14">KLR3005</strain>
    </source>
</reference>
<dbReference type="EC" id="2.1.1.72" evidence="2"/>
<evidence type="ECO:0000256" key="1">
    <source>
        <dbReference type="ARBA" id="ARBA00010923"/>
    </source>
</evidence>
<dbReference type="PROSITE" id="PS00092">
    <property type="entry name" value="N6_MTASE"/>
    <property type="match status" value="1"/>
</dbReference>
<dbReference type="EMBL" id="MIMU01000162">
    <property type="protein sequence ID" value="OTA80653.1"/>
    <property type="molecule type" value="Genomic_DNA"/>
</dbReference>
<evidence type="ECO:0000256" key="7">
    <source>
        <dbReference type="ARBA" id="ARBA00047942"/>
    </source>
</evidence>
<dbReference type="InterPro" id="IPR000055">
    <property type="entry name" value="Restrct_endonuc_typeI_TRD"/>
</dbReference>
<keyword evidence="8" id="KW-0175">Coiled coil</keyword>
<dbReference type="InterPro" id="IPR050953">
    <property type="entry name" value="N4_N6_ade-DNA_methylase"/>
</dbReference>
<evidence type="ECO:0000256" key="4">
    <source>
        <dbReference type="ARBA" id="ARBA00022679"/>
    </source>
</evidence>
<dbReference type="Proteomes" id="UP000194286">
    <property type="component" value="Unassembled WGS sequence"/>
</dbReference>
<dbReference type="SUPFAM" id="SSF116734">
    <property type="entry name" value="DNA methylase specificity domain"/>
    <property type="match status" value="2"/>
</dbReference>
<keyword evidence="3" id="KW-0489">Methyltransferase</keyword>
<accession>A0A1Y2UC57</accession>
<evidence type="ECO:0000256" key="6">
    <source>
        <dbReference type="ARBA" id="ARBA00023125"/>
    </source>
</evidence>
<dbReference type="Pfam" id="PF01420">
    <property type="entry name" value="Methylase_S"/>
    <property type="match status" value="2"/>
</dbReference>
<evidence type="ECO:0000256" key="5">
    <source>
        <dbReference type="ARBA" id="ARBA00022747"/>
    </source>
</evidence>
<dbReference type="InterPro" id="IPR003356">
    <property type="entry name" value="DNA_methylase_A-5"/>
</dbReference>
<evidence type="ECO:0000256" key="8">
    <source>
        <dbReference type="SAM" id="Coils"/>
    </source>
</evidence>
<dbReference type="GO" id="GO:0032259">
    <property type="term" value="P:methylation"/>
    <property type="evidence" value="ECO:0007669"/>
    <property type="project" value="UniProtKB-KW"/>
</dbReference>
<dbReference type="Gene3D" id="3.90.220.20">
    <property type="entry name" value="DNA methylase specificity domains"/>
    <property type="match status" value="2"/>
</dbReference>
<comment type="similarity">
    <text evidence="1">Belongs to the type-I restriction system S methylase family.</text>
</comment>
<comment type="catalytic activity">
    <reaction evidence="7">
        <text>a 2'-deoxyadenosine in DNA + S-adenosyl-L-methionine = an N(6)-methyl-2'-deoxyadenosine in DNA + S-adenosyl-L-homocysteine + H(+)</text>
        <dbReference type="Rhea" id="RHEA:15197"/>
        <dbReference type="Rhea" id="RHEA-COMP:12418"/>
        <dbReference type="Rhea" id="RHEA-COMP:12419"/>
        <dbReference type="ChEBI" id="CHEBI:15378"/>
        <dbReference type="ChEBI" id="CHEBI:57856"/>
        <dbReference type="ChEBI" id="CHEBI:59789"/>
        <dbReference type="ChEBI" id="CHEBI:90615"/>
        <dbReference type="ChEBI" id="CHEBI:90616"/>
        <dbReference type="EC" id="2.1.1.72"/>
    </reaction>
</comment>
<feature type="chain" id="PRO_5039706896" description="site-specific DNA-methyltransferase (adenine-specific)" evidence="9">
    <location>
        <begin position="18"/>
        <end position="1247"/>
    </location>
</feature>
<dbReference type="Pfam" id="PF13588">
    <property type="entry name" value="HSDR_N_2"/>
    <property type="match status" value="1"/>
</dbReference>
<feature type="coiled-coil region" evidence="8">
    <location>
        <begin position="1037"/>
        <end position="1064"/>
    </location>
</feature>
<dbReference type="InterPro" id="IPR029063">
    <property type="entry name" value="SAM-dependent_MTases_sf"/>
</dbReference>
<keyword evidence="6" id="KW-0238">DNA-binding</keyword>
<feature type="domain" description="Type I restriction enzyme R protein N-terminal" evidence="12">
    <location>
        <begin position="87"/>
        <end position="136"/>
    </location>
</feature>